<dbReference type="OrthoDB" id="280278at2"/>
<dbReference type="SUPFAM" id="SSF53146">
    <property type="entry name" value="Nitrogenase accessory factor-like"/>
    <property type="match status" value="1"/>
</dbReference>
<evidence type="ECO:0000313" key="2">
    <source>
        <dbReference type="EMBL" id="PNV66970.1"/>
    </source>
</evidence>
<gene>
    <name evidence="2" type="ORF">C2L71_10555</name>
</gene>
<dbReference type="AlphaFoldDB" id="A0A2K2U9W5"/>
<reference evidence="3" key="1">
    <citation type="submission" date="2018-01" db="EMBL/GenBank/DDBJ databases">
        <title>Rubneribacter badeniensis gen. nov., sp. nov., and Colonibacter rubneri, gen. nov., sp. nov., WGS of new members of the Eggerthellaceae.</title>
        <authorList>
            <person name="Danylec N."/>
            <person name="Stoll D.A."/>
            <person name="Doetsch A."/>
            <person name="Kulling S.E."/>
            <person name="Huch M."/>
        </authorList>
    </citation>
    <scope>NUCLEOTIDE SEQUENCE [LARGE SCALE GENOMIC DNA]</scope>
    <source>
        <strain evidence="3">ResAG-96</strain>
    </source>
</reference>
<feature type="domain" description="Dinitrogenase iron-molybdenum cofactor biosynthesis" evidence="1">
    <location>
        <begin position="10"/>
        <end position="96"/>
    </location>
</feature>
<comment type="caution">
    <text evidence="2">The sequence shown here is derived from an EMBL/GenBank/DDBJ whole genome shotgun (WGS) entry which is preliminary data.</text>
</comment>
<dbReference type="InterPro" id="IPR003731">
    <property type="entry name" value="Di-Nase_FeMo-co_biosynth"/>
</dbReference>
<evidence type="ECO:0000259" key="1">
    <source>
        <dbReference type="Pfam" id="PF02579"/>
    </source>
</evidence>
<keyword evidence="3" id="KW-1185">Reference proteome</keyword>
<protein>
    <submittedName>
        <fullName evidence="2">Dinitrogenase iron-molybdenum cofactor biosynthesis protein</fullName>
    </submittedName>
</protein>
<dbReference type="RefSeq" id="WP_103265721.1">
    <property type="nucleotide sequence ID" value="NZ_CABMLE010000015.1"/>
</dbReference>
<dbReference type="EMBL" id="PPEK01000015">
    <property type="protein sequence ID" value="PNV66970.1"/>
    <property type="molecule type" value="Genomic_DNA"/>
</dbReference>
<name>A0A2K2U9W5_9ACTN</name>
<dbReference type="InterPro" id="IPR036105">
    <property type="entry name" value="DiNase_FeMo-co_biosyn_sf"/>
</dbReference>
<organism evidence="2 3">
    <name type="scientific">Enteroscipio rubneri</name>
    <dbReference type="NCBI Taxonomy" id="2070686"/>
    <lineage>
        <taxon>Bacteria</taxon>
        <taxon>Bacillati</taxon>
        <taxon>Actinomycetota</taxon>
        <taxon>Coriobacteriia</taxon>
        <taxon>Eggerthellales</taxon>
        <taxon>Eggerthellaceae</taxon>
        <taxon>Enteroscipio</taxon>
    </lineage>
</organism>
<sequence>MRIAVASDGLDVSLHGNRCESYMCYTVERGIIRECQNTPNPCLSPELTAELFKQIGVSVFIVHVLDPSFREAFESAGIEVVTGSSGPTNRAVERFLATLFLGADMLDDDLSPNDDLDLAEA</sequence>
<evidence type="ECO:0000313" key="3">
    <source>
        <dbReference type="Proteomes" id="UP000236197"/>
    </source>
</evidence>
<dbReference type="Pfam" id="PF02579">
    <property type="entry name" value="Nitro_FeMo-Co"/>
    <property type="match status" value="1"/>
</dbReference>
<accession>A0A2K2U9W5</accession>
<dbReference type="Gene3D" id="3.30.420.130">
    <property type="entry name" value="Dinitrogenase iron-molybdenum cofactor biosynthesis domain"/>
    <property type="match status" value="1"/>
</dbReference>
<proteinExistence type="predicted"/>
<dbReference type="Proteomes" id="UP000236197">
    <property type="component" value="Unassembled WGS sequence"/>
</dbReference>